<dbReference type="KEGG" id="vgu:HYG85_15035"/>
<gene>
    <name evidence="1" type="ORF">HYG85_15035</name>
</gene>
<name>A0A8J8SD71_9FIRM</name>
<evidence type="ECO:0000313" key="1">
    <source>
        <dbReference type="EMBL" id="QUH30160.1"/>
    </source>
</evidence>
<dbReference type="SUPFAM" id="SSF69304">
    <property type="entry name" value="Tricorn protease N-terminal domain"/>
    <property type="match status" value="1"/>
</dbReference>
<dbReference type="Proteomes" id="UP000677305">
    <property type="component" value="Chromosome"/>
</dbReference>
<protein>
    <submittedName>
        <fullName evidence="1">PD40 domain-containing protein</fullName>
    </submittedName>
</protein>
<evidence type="ECO:0000313" key="2">
    <source>
        <dbReference type="Proteomes" id="UP000677305"/>
    </source>
</evidence>
<keyword evidence="2" id="KW-1185">Reference proteome</keyword>
<reference evidence="1 2" key="1">
    <citation type="submission" date="2020-07" db="EMBL/GenBank/DDBJ databases">
        <title>Vallitalea guaymasensis genome.</title>
        <authorList>
            <person name="Postec A."/>
        </authorList>
    </citation>
    <scope>NUCLEOTIDE SEQUENCE [LARGE SCALE GENOMIC DNA]</scope>
    <source>
        <strain evidence="1 2">Ra1766G1</strain>
    </source>
</reference>
<dbReference type="InterPro" id="IPR011042">
    <property type="entry name" value="6-blade_b-propeller_TolB-like"/>
</dbReference>
<accession>A0A8J8SD71</accession>
<dbReference type="Gene3D" id="2.120.10.30">
    <property type="entry name" value="TolB, C-terminal domain"/>
    <property type="match status" value="1"/>
</dbReference>
<dbReference type="PROSITE" id="PS51257">
    <property type="entry name" value="PROKAR_LIPOPROTEIN"/>
    <property type="match status" value="1"/>
</dbReference>
<proteinExistence type="predicted"/>
<sequence length="725" mass="82060">MNKIYTLIISVLIIILLTGCNKNNSNKQIAEVDNSNSSSKVSETDNPFENEKDTVVLGSIGHRVPHPRLDKEGELLPLEYDGGEINLEYEVTAEGEAKNVGFLLFIDGVPQPYKINDTNGPYEYMHNLKLTKDNEPVNYNFIFTPITGKKGDTVNLTVTSIYFPEFIPNMKDTSSYGLYHSILPVEIPMKFNKDTNELDSSLYSQRSYLSDTQISTYPITNEFIKNELSSMYKVITEEDLKSDILTKIYYNGNQVMSNLKVEENEKMHVTYKICGVPGAKYKTTFYINHHPIANDELMSFNTTIEKGKVCVIDAEIDINQLNDLNTFYAISVPTNSKDYYNENVYLEKTSSILLYKDIVSPDNESKDNKDYTPSSFDLTGIIDISKIEGKIKNISYGNNGNILVSSDKIYSYNLQNRSIISETQNSFLCENLKKIDNGYVAIGILKDDGNNGNGDFLTDNTNHRCIFYDENLKQTKVINISEVTGDNRWISTENIAISNDGKKLAYSTNKGLFLYDINEKNKTTLIDFTAENNAERLGIVGMRRISFADNGSKIAFTAESFDIPPIEGKVSFTTYGVLNIDGTGLINKRKPEYNTSSSVIYDSFIVLMEDSRTPTGRLMTMNLSTEKERIYKLSSQKESSSIHCSELGRYFATSIIDTSNKRLVVRIYNMESGKLIKEEIIEDENSIYFNREPLIRIIDDSKICIVMLGNSQRDSIETKISAFNF</sequence>
<organism evidence="1 2">
    <name type="scientific">Vallitalea guaymasensis</name>
    <dbReference type="NCBI Taxonomy" id="1185412"/>
    <lineage>
        <taxon>Bacteria</taxon>
        <taxon>Bacillati</taxon>
        <taxon>Bacillota</taxon>
        <taxon>Clostridia</taxon>
        <taxon>Lachnospirales</taxon>
        <taxon>Vallitaleaceae</taxon>
        <taxon>Vallitalea</taxon>
    </lineage>
</organism>
<dbReference type="RefSeq" id="WP_212690369.1">
    <property type="nucleotide sequence ID" value="NZ_CP058561.1"/>
</dbReference>
<dbReference type="EMBL" id="CP058561">
    <property type="protein sequence ID" value="QUH30160.1"/>
    <property type="molecule type" value="Genomic_DNA"/>
</dbReference>
<dbReference type="AlphaFoldDB" id="A0A8J8SD71"/>